<protein>
    <submittedName>
        <fullName evidence="2">Uncharacterized protein</fullName>
    </submittedName>
</protein>
<feature type="compositionally biased region" description="Basic and acidic residues" evidence="1">
    <location>
        <begin position="36"/>
        <end position="75"/>
    </location>
</feature>
<name>A0A2T7P8S5_POMCA</name>
<gene>
    <name evidence="2" type="ORF">C0Q70_09079</name>
</gene>
<dbReference type="AlphaFoldDB" id="A0A2T7P8S5"/>
<feature type="compositionally biased region" description="Basic and acidic residues" evidence="1">
    <location>
        <begin position="99"/>
        <end position="143"/>
    </location>
</feature>
<keyword evidence="3" id="KW-1185">Reference proteome</keyword>
<accession>A0A2T7P8S5</accession>
<sequence>MWPLQAILTRSLTMIHNQTTVAYPYPQTDGYYQPKKYNDNYQPKKYDDNYQPKKYDDRYQPKKYDDTYQPKKYDDNYQPTKYDDNYQPTKYDGNYQPTKYDDNYQPKKYDGNYQPKKYDDNYQPKKYDDNYQPKKYDDNYQPKKYYENYQPKKYDDYDQNKDGYYKPEKCKGNLPASFVEQNFKTCQETYEEEYGEYDVEPEPSTYAVDPDCPYSFLQKVPWVDYYGNVVYVYMYMPTAPGTVFDIEKCSLEDVEGNSVAPQGTRTRLLPADVTAVLCRCYFTHPGSCRRRGIKQQSGGTGSPPVDSPVVQLEEHSWVLRVKMYTLPVCLVLAGLLVNVALTSDPYYKQEKCKGSLPASVVERSFKTCQTAVEQEYGEYYVETEPSTYAFDPDCPYSFLQKVPGSEYDGNVVYVYVYMPAAPGTVFDIEKCSLVAIDVKPQYPSKKPVY</sequence>
<dbReference type="Proteomes" id="UP000245119">
    <property type="component" value="Linkage Group LG5"/>
</dbReference>
<proteinExistence type="predicted"/>
<dbReference type="EMBL" id="PZQS01000005">
    <property type="protein sequence ID" value="PVD29822.1"/>
    <property type="molecule type" value="Genomic_DNA"/>
</dbReference>
<evidence type="ECO:0000256" key="1">
    <source>
        <dbReference type="SAM" id="MobiDB-lite"/>
    </source>
</evidence>
<feature type="region of interest" description="Disordered" evidence="1">
    <location>
        <begin position="26"/>
        <end position="143"/>
    </location>
</feature>
<reference evidence="2 3" key="1">
    <citation type="submission" date="2018-04" db="EMBL/GenBank/DDBJ databases">
        <title>The genome of golden apple snail Pomacea canaliculata provides insight into stress tolerance and invasive adaptation.</title>
        <authorList>
            <person name="Liu C."/>
            <person name="Liu B."/>
            <person name="Ren Y."/>
            <person name="Zhang Y."/>
            <person name="Wang H."/>
            <person name="Li S."/>
            <person name="Jiang F."/>
            <person name="Yin L."/>
            <person name="Zhang G."/>
            <person name="Qian W."/>
            <person name="Fan W."/>
        </authorList>
    </citation>
    <scope>NUCLEOTIDE SEQUENCE [LARGE SCALE GENOMIC DNA]</scope>
    <source>
        <strain evidence="2">SZHN2017</strain>
        <tissue evidence="2">Muscle</tissue>
    </source>
</reference>
<organism evidence="2 3">
    <name type="scientific">Pomacea canaliculata</name>
    <name type="common">Golden apple snail</name>
    <dbReference type="NCBI Taxonomy" id="400727"/>
    <lineage>
        <taxon>Eukaryota</taxon>
        <taxon>Metazoa</taxon>
        <taxon>Spiralia</taxon>
        <taxon>Lophotrochozoa</taxon>
        <taxon>Mollusca</taxon>
        <taxon>Gastropoda</taxon>
        <taxon>Caenogastropoda</taxon>
        <taxon>Architaenioglossa</taxon>
        <taxon>Ampullarioidea</taxon>
        <taxon>Ampullariidae</taxon>
        <taxon>Pomacea</taxon>
    </lineage>
</organism>
<comment type="caution">
    <text evidence="2">The sequence shown here is derived from an EMBL/GenBank/DDBJ whole genome shotgun (WGS) entry which is preliminary data.</text>
</comment>
<dbReference type="OrthoDB" id="6151507at2759"/>
<evidence type="ECO:0000313" key="3">
    <source>
        <dbReference type="Proteomes" id="UP000245119"/>
    </source>
</evidence>
<evidence type="ECO:0000313" key="2">
    <source>
        <dbReference type="EMBL" id="PVD29822.1"/>
    </source>
</evidence>